<dbReference type="Gene3D" id="1.10.418.10">
    <property type="entry name" value="Calponin-like domain"/>
    <property type="match status" value="2"/>
</dbReference>
<dbReference type="InterPro" id="IPR036872">
    <property type="entry name" value="CH_dom_sf"/>
</dbReference>
<feature type="compositionally biased region" description="Basic and acidic residues" evidence="3">
    <location>
        <begin position="78"/>
        <end position="87"/>
    </location>
</feature>
<dbReference type="SUPFAM" id="SSF47576">
    <property type="entry name" value="Calponin-homology domain, CH-domain"/>
    <property type="match status" value="1"/>
</dbReference>
<sequence>MQHLISSNYLSSVCVVLGKQLNFSLVNVGGADIFEGAKKMNLSIVWHSMRYRQLKILNELAASGPWRNHRQRYRRMGKREGSAERTGKGQHRVIPGPESTDDAKASNAKYTISCAQKIGATVFLTYEDIVEVKPKMMMTFVASLMLVDHQRKASDVGFTQ</sequence>
<organism evidence="5 6">
    <name type="scientific">Peronospora farinosa</name>
    <dbReference type="NCBI Taxonomy" id="134698"/>
    <lineage>
        <taxon>Eukaryota</taxon>
        <taxon>Sar</taxon>
        <taxon>Stramenopiles</taxon>
        <taxon>Oomycota</taxon>
        <taxon>Peronosporomycetes</taxon>
        <taxon>Peronosporales</taxon>
        <taxon>Peronosporaceae</taxon>
        <taxon>Peronospora</taxon>
    </lineage>
</organism>
<accession>A0ABN8C4Q2</accession>
<dbReference type="InterPro" id="IPR039959">
    <property type="entry name" value="Fimbrin/Plastin"/>
</dbReference>
<dbReference type="Proteomes" id="UP001157938">
    <property type="component" value="Unassembled WGS sequence"/>
</dbReference>
<comment type="caution">
    <text evidence="5">The sequence shown here is derived from an EMBL/GenBank/DDBJ whole genome shotgun (WGS) entry which is preliminary data.</text>
</comment>
<evidence type="ECO:0000256" key="1">
    <source>
        <dbReference type="ARBA" id="ARBA00022737"/>
    </source>
</evidence>
<reference evidence="5 6" key="1">
    <citation type="submission" date="2021-11" db="EMBL/GenBank/DDBJ databases">
        <authorList>
            <person name="Islam A."/>
            <person name="Islam S."/>
            <person name="Flora M.S."/>
            <person name="Rahman M."/>
            <person name="Ziaur R.M."/>
            <person name="Epstein J.H."/>
            <person name="Hassan M."/>
            <person name="Klassen M."/>
            <person name="Woodard K."/>
            <person name="Webb A."/>
            <person name="Webby R.J."/>
            <person name="El Zowalaty M.E."/>
        </authorList>
    </citation>
    <scope>NUCLEOTIDE SEQUENCE [LARGE SCALE GENOMIC DNA]</scope>
    <source>
        <strain evidence="5">Pf1</strain>
    </source>
</reference>
<dbReference type="PANTHER" id="PTHR19961:SF18">
    <property type="entry name" value="FI19014P1"/>
    <property type="match status" value="1"/>
</dbReference>
<evidence type="ECO:0000313" key="5">
    <source>
        <dbReference type="EMBL" id="CAH0488970.1"/>
    </source>
</evidence>
<gene>
    <name evidence="5" type="ORF">PFR001_LOCUS4420</name>
</gene>
<keyword evidence="1" id="KW-0677">Repeat</keyword>
<feature type="region of interest" description="Disordered" evidence="3">
    <location>
        <begin position="77"/>
        <end position="102"/>
    </location>
</feature>
<evidence type="ECO:0000256" key="2">
    <source>
        <dbReference type="ARBA" id="ARBA00023203"/>
    </source>
</evidence>
<evidence type="ECO:0000259" key="4">
    <source>
        <dbReference type="Pfam" id="PF00307"/>
    </source>
</evidence>
<name>A0ABN8C4Q2_9STRA</name>
<dbReference type="InterPro" id="IPR001715">
    <property type="entry name" value="CH_dom"/>
</dbReference>
<evidence type="ECO:0000313" key="6">
    <source>
        <dbReference type="Proteomes" id="UP001157938"/>
    </source>
</evidence>
<dbReference type="EMBL" id="CAKLBC010000916">
    <property type="protein sequence ID" value="CAH0488970.1"/>
    <property type="molecule type" value="Genomic_DNA"/>
</dbReference>
<proteinExistence type="predicted"/>
<keyword evidence="2" id="KW-0009">Actin-binding</keyword>
<evidence type="ECO:0000256" key="3">
    <source>
        <dbReference type="SAM" id="MobiDB-lite"/>
    </source>
</evidence>
<keyword evidence="6" id="KW-1185">Reference proteome</keyword>
<dbReference type="Pfam" id="PF00307">
    <property type="entry name" value="CH"/>
    <property type="match status" value="1"/>
</dbReference>
<feature type="domain" description="Calponin-homology (CH)" evidence="4">
    <location>
        <begin position="102"/>
        <end position="147"/>
    </location>
</feature>
<protein>
    <recommendedName>
        <fullName evidence="4">Calponin-homology (CH) domain-containing protein</fullName>
    </recommendedName>
</protein>
<dbReference type="PANTHER" id="PTHR19961">
    <property type="entry name" value="FIMBRIN/PLASTIN"/>
    <property type="match status" value="1"/>
</dbReference>